<proteinExistence type="predicted"/>
<reference evidence="5 6" key="1">
    <citation type="journal article" date="2019" name="Int. J. Syst. Evol. Microbiol.">
        <title>The Global Catalogue of Microorganisms (GCM) 10K type strain sequencing project: providing services to taxonomists for standard genome sequencing and annotation.</title>
        <authorList>
            <consortium name="The Broad Institute Genomics Platform"/>
            <consortium name="The Broad Institute Genome Sequencing Center for Infectious Disease"/>
            <person name="Wu L."/>
            <person name="Ma J."/>
        </authorList>
    </citation>
    <scope>NUCLEOTIDE SEQUENCE [LARGE SCALE GENOMIC DNA]</scope>
    <source>
        <strain evidence="5 6">JCM 11136</strain>
    </source>
</reference>
<keyword evidence="3" id="KW-0804">Transcription</keyword>
<evidence type="ECO:0000256" key="2">
    <source>
        <dbReference type="ARBA" id="ARBA00023125"/>
    </source>
</evidence>
<evidence type="ECO:0000313" key="6">
    <source>
        <dbReference type="Proteomes" id="UP001501578"/>
    </source>
</evidence>
<protein>
    <recommendedName>
        <fullName evidence="4">HTH luxR-type domain-containing protein</fullName>
    </recommendedName>
</protein>
<dbReference type="SMART" id="SM00421">
    <property type="entry name" value="HTH_LUXR"/>
    <property type="match status" value="1"/>
</dbReference>
<dbReference type="InterPro" id="IPR000792">
    <property type="entry name" value="Tscrpt_reg_LuxR_C"/>
</dbReference>
<dbReference type="PANTHER" id="PTHR44688">
    <property type="entry name" value="DNA-BINDING TRANSCRIPTIONAL ACTIVATOR DEVR_DOSR"/>
    <property type="match status" value="1"/>
</dbReference>
<keyword evidence="6" id="KW-1185">Reference proteome</keyword>
<dbReference type="PANTHER" id="PTHR44688:SF16">
    <property type="entry name" value="DNA-BINDING TRANSCRIPTIONAL ACTIVATOR DEVR_DOSR"/>
    <property type="match status" value="1"/>
</dbReference>
<accession>A0ABN1Q3A6</accession>
<evidence type="ECO:0000313" key="5">
    <source>
        <dbReference type="EMBL" id="GAA0936912.1"/>
    </source>
</evidence>
<dbReference type="SUPFAM" id="SSF46894">
    <property type="entry name" value="C-terminal effector domain of the bipartite response regulators"/>
    <property type="match status" value="1"/>
</dbReference>
<dbReference type="EMBL" id="BAAAHQ010000023">
    <property type="protein sequence ID" value="GAA0936912.1"/>
    <property type="molecule type" value="Genomic_DNA"/>
</dbReference>
<keyword evidence="2" id="KW-0238">DNA-binding</keyword>
<dbReference type="InterPro" id="IPR016032">
    <property type="entry name" value="Sig_transdc_resp-reg_C-effctor"/>
</dbReference>
<evidence type="ECO:0000259" key="4">
    <source>
        <dbReference type="PROSITE" id="PS50043"/>
    </source>
</evidence>
<sequence length="190" mass="20365">MLRLGLETLLPTLSLSTDVRYLRGAGELRELLAGARVDVIVATPDSLDGTPLDVRTLLLIDEHEISAGFDVAANPADGYLIRQKLTAEAVERALVQLASGEMPLPAELGRLLIGRSAGLPVGSARLTYREQEALTHLARGMSNRQIASRMRISEHGAKRLVSSLLLKLSADNRTAAVVTAIKYGLVTSTT</sequence>
<comment type="caution">
    <text evidence="5">The sequence shown here is derived from an EMBL/GenBank/DDBJ whole genome shotgun (WGS) entry which is preliminary data.</text>
</comment>
<organism evidence="5 6">
    <name type="scientific">Nonomuraea longicatena</name>
    <dbReference type="NCBI Taxonomy" id="83682"/>
    <lineage>
        <taxon>Bacteria</taxon>
        <taxon>Bacillati</taxon>
        <taxon>Actinomycetota</taxon>
        <taxon>Actinomycetes</taxon>
        <taxon>Streptosporangiales</taxon>
        <taxon>Streptosporangiaceae</taxon>
        <taxon>Nonomuraea</taxon>
    </lineage>
</organism>
<evidence type="ECO:0000256" key="1">
    <source>
        <dbReference type="ARBA" id="ARBA00023015"/>
    </source>
</evidence>
<name>A0ABN1Q3A6_9ACTN</name>
<dbReference type="InterPro" id="IPR036388">
    <property type="entry name" value="WH-like_DNA-bd_sf"/>
</dbReference>
<feature type="domain" description="HTH luxR-type" evidence="4">
    <location>
        <begin position="119"/>
        <end position="184"/>
    </location>
</feature>
<evidence type="ECO:0000256" key="3">
    <source>
        <dbReference type="ARBA" id="ARBA00023163"/>
    </source>
</evidence>
<dbReference type="RefSeq" id="WP_343952006.1">
    <property type="nucleotide sequence ID" value="NZ_BAAAHQ010000023.1"/>
</dbReference>
<dbReference type="PROSITE" id="PS50043">
    <property type="entry name" value="HTH_LUXR_2"/>
    <property type="match status" value="1"/>
</dbReference>
<dbReference type="Gene3D" id="1.10.10.10">
    <property type="entry name" value="Winged helix-like DNA-binding domain superfamily/Winged helix DNA-binding domain"/>
    <property type="match status" value="1"/>
</dbReference>
<gene>
    <name evidence="5" type="ORF">GCM10009560_45900</name>
</gene>
<dbReference type="Pfam" id="PF00196">
    <property type="entry name" value="GerE"/>
    <property type="match status" value="1"/>
</dbReference>
<dbReference type="Proteomes" id="UP001501578">
    <property type="component" value="Unassembled WGS sequence"/>
</dbReference>
<keyword evidence="1" id="KW-0805">Transcription regulation</keyword>